<comment type="subcellular location">
    <subcellularLocation>
        <location evidence="1">Membrane</location>
        <topology evidence="1">Single-pass type I membrane protein</topology>
    </subcellularLocation>
</comment>
<dbReference type="EMBL" id="LNIX01000001">
    <property type="protein sequence ID" value="OXA64435.1"/>
    <property type="molecule type" value="Genomic_DNA"/>
</dbReference>
<comment type="catalytic activity">
    <reaction evidence="14">
        <text>L-tyrosyl-[protein] + ATP = O-phospho-L-tyrosyl-[protein] + ADP + H(+)</text>
        <dbReference type="Rhea" id="RHEA:10596"/>
        <dbReference type="Rhea" id="RHEA-COMP:10136"/>
        <dbReference type="Rhea" id="RHEA-COMP:20101"/>
        <dbReference type="ChEBI" id="CHEBI:15378"/>
        <dbReference type="ChEBI" id="CHEBI:30616"/>
        <dbReference type="ChEBI" id="CHEBI:46858"/>
        <dbReference type="ChEBI" id="CHEBI:61978"/>
        <dbReference type="ChEBI" id="CHEBI:456216"/>
        <dbReference type="EC" id="2.7.10.1"/>
    </reaction>
</comment>
<keyword evidence="5 16" id="KW-0812">Transmembrane</keyword>
<dbReference type="Gene3D" id="3.80.20.20">
    <property type="entry name" value="Receptor L-domain"/>
    <property type="match status" value="2"/>
</dbReference>
<dbReference type="PANTHER" id="PTHR24416">
    <property type="entry name" value="TYROSINE-PROTEIN KINASE RECEPTOR"/>
    <property type="match status" value="1"/>
</dbReference>
<dbReference type="PANTHER" id="PTHR24416:SF566">
    <property type="entry name" value="EPIDERMAL GROWTH FACTOR RECEPTOR"/>
    <property type="match status" value="1"/>
</dbReference>
<dbReference type="InterPro" id="IPR050122">
    <property type="entry name" value="RTK"/>
</dbReference>
<dbReference type="PROSITE" id="PS00107">
    <property type="entry name" value="PROTEIN_KINASE_ATP"/>
    <property type="match status" value="1"/>
</dbReference>
<dbReference type="GO" id="GO:0043235">
    <property type="term" value="C:receptor complex"/>
    <property type="evidence" value="ECO:0007669"/>
    <property type="project" value="TreeGrafter"/>
</dbReference>
<dbReference type="GO" id="GO:0004714">
    <property type="term" value="F:transmembrane receptor protein tyrosine kinase activity"/>
    <property type="evidence" value="ECO:0007669"/>
    <property type="project" value="UniProtKB-EC"/>
</dbReference>
<keyword evidence="8 15" id="KW-0067">ATP-binding</keyword>
<evidence type="ECO:0000256" key="4">
    <source>
        <dbReference type="ARBA" id="ARBA00022679"/>
    </source>
</evidence>
<dbReference type="STRING" id="158441.A0A226F3R8"/>
<dbReference type="SMART" id="SM00219">
    <property type="entry name" value="TyrKc"/>
    <property type="match status" value="1"/>
</dbReference>
<keyword evidence="4" id="KW-0808">Transferase</keyword>
<dbReference type="GO" id="GO:0005524">
    <property type="term" value="F:ATP binding"/>
    <property type="evidence" value="ECO:0007669"/>
    <property type="project" value="UniProtKB-UniRule"/>
</dbReference>
<dbReference type="Pfam" id="PF00757">
    <property type="entry name" value="Furin-like"/>
    <property type="match status" value="1"/>
</dbReference>
<evidence type="ECO:0000256" key="13">
    <source>
        <dbReference type="ARBA" id="ARBA00023180"/>
    </source>
</evidence>
<evidence type="ECO:0000256" key="3">
    <source>
        <dbReference type="ARBA" id="ARBA00022553"/>
    </source>
</evidence>
<dbReference type="Proteomes" id="UP000198287">
    <property type="component" value="Unassembled WGS sequence"/>
</dbReference>
<dbReference type="InterPro" id="IPR000494">
    <property type="entry name" value="Rcpt_L-dom"/>
</dbReference>
<dbReference type="GO" id="GO:0043066">
    <property type="term" value="P:negative regulation of apoptotic process"/>
    <property type="evidence" value="ECO:0007669"/>
    <property type="project" value="TreeGrafter"/>
</dbReference>
<dbReference type="EC" id="2.7.10.1" evidence="2"/>
<keyword evidence="10 16" id="KW-0472">Membrane</keyword>
<evidence type="ECO:0000256" key="12">
    <source>
        <dbReference type="ARBA" id="ARBA00023170"/>
    </source>
</evidence>
<dbReference type="PROSITE" id="PS50011">
    <property type="entry name" value="PROTEIN_KINASE_DOM"/>
    <property type="match status" value="1"/>
</dbReference>
<evidence type="ECO:0000256" key="10">
    <source>
        <dbReference type="ARBA" id="ARBA00023136"/>
    </source>
</evidence>
<proteinExistence type="predicted"/>
<dbReference type="Gene3D" id="3.30.200.20">
    <property type="entry name" value="Phosphorylase Kinase, domain 1"/>
    <property type="match status" value="1"/>
</dbReference>
<evidence type="ECO:0000256" key="8">
    <source>
        <dbReference type="ARBA" id="ARBA00022840"/>
    </source>
</evidence>
<dbReference type="GO" id="GO:0022008">
    <property type="term" value="P:neurogenesis"/>
    <property type="evidence" value="ECO:0007669"/>
    <property type="project" value="TreeGrafter"/>
</dbReference>
<dbReference type="GO" id="GO:0007169">
    <property type="term" value="P:cell surface receptor protein tyrosine kinase signaling pathway"/>
    <property type="evidence" value="ECO:0007669"/>
    <property type="project" value="TreeGrafter"/>
</dbReference>
<evidence type="ECO:0000259" key="17">
    <source>
        <dbReference type="PROSITE" id="PS50011"/>
    </source>
</evidence>
<dbReference type="AlphaFoldDB" id="A0A226F3R8"/>
<dbReference type="SMART" id="SM00261">
    <property type="entry name" value="FU"/>
    <property type="match status" value="7"/>
</dbReference>
<keyword evidence="11" id="KW-0829">Tyrosine-protein kinase</keyword>
<evidence type="ECO:0000256" key="6">
    <source>
        <dbReference type="ARBA" id="ARBA00022741"/>
    </source>
</evidence>
<comment type="caution">
    <text evidence="18">The sequence shown here is derived from an EMBL/GenBank/DDBJ whole genome shotgun (WGS) entry which is preliminary data.</text>
</comment>
<keyword evidence="19" id="KW-1185">Reference proteome</keyword>
<dbReference type="InterPro" id="IPR011009">
    <property type="entry name" value="Kinase-like_dom_sf"/>
</dbReference>
<evidence type="ECO:0000256" key="16">
    <source>
        <dbReference type="SAM" id="Phobius"/>
    </source>
</evidence>
<protein>
    <recommendedName>
        <fullName evidence="2">receptor protein-tyrosine kinase</fullName>
        <ecNumber evidence="2">2.7.10.1</ecNumber>
    </recommendedName>
</protein>
<gene>
    <name evidence="18" type="ORF">Fcan01_02037</name>
</gene>
<dbReference type="SUPFAM" id="SSF56112">
    <property type="entry name" value="Protein kinase-like (PK-like)"/>
    <property type="match status" value="1"/>
</dbReference>
<keyword evidence="7" id="KW-0418">Kinase</keyword>
<feature type="transmembrane region" description="Helical" evidence="16">
    <location>
        <begin position="39"/>
        <end position="59"/>
    </location>
</feature>
<dbReference type="Gene3D" id="2.10.220.10">
    <property type="entry name" value="Hormone Receptor, Insulin-like Growth Factor Receptor 1, Chain A, domain 2"/>
    <property type="match status" value="3"/>
</dbReference>
<dbReference type="GO" id="GO:0008284">
    <property type="term" value="P:positive regulation of cell population proliferation"/>
    <property type="evidence" value="ECO:0007669"/>
    <property type="project" value="TreeGrafter"/>
</dbReference>
<dbReference type="Pfam" id="PF14843">
    <property type="entry name" value="GF_recep_IV"/>
    <property type="match status" value="1"/>
</dbReference>
<dbReference type="FunFam" id="2.10.220.10:FF:000002">
    <property type="entry name" value="Receptor protein-tyrosine kinase"/>
    <property type="match status" value="1"/>
</dbReference>
<evidence type="ECO:0000313" key="19">
    <source>
        <dbReference type="Proteomes" id="UP000198287"/>
    </source>
</evidence>
<keyword evidence="13" id="KW-0325">Glycoprotein</keyword>
<dbReference type="InterPro" id="IPR032778">
    <property type="entry name" value="GF_recep_IV"/>
</dbReference>
<dbReference type="SUPFAM" id="SSF52058">
    <property type="entry name" value="L domain-like"/>
    <property type="match status" value="2"/>
</dbReference>
<organism evidence="18 19">
    <name type="scientific">Folsomia candida</name>
    <name type="common">Springtail</name>
    <dbReference type="NCBI Taxonomy" id="158441"/>
    <lineage>
        <taxon>Eukaryota</taxon>
        <taxon>Metazoa</taxon>
        <taxon>Ecdysozoa</taxon>
        <taxon>Arthropoda</taxon>
        <taxon>Hexapoda</taxon>
        <taxon>Collembola</taxon>
        <taxon>Entomobryomorpha</taxon>
        <taxon>Isotomoidea</taxon>
        <taxon>Isotomidae</taxon>
        <taxon>Proisotominae</taxon>
        <taxon>Folsomia</taxon>
    </lineage>
</organism>
<evidence type="ECO:0000256" key="1">
    <source>
        <dbReference type="ARBA" id="ARBA00004479"/>
    </source>
</evidence>
<sequence length="1034" mass="114683">MKSPTKLSPTPSASRGLGMDLSLKPYRISLRPNQTLAKFLYCVVVLLNFVFFATSSNVIHTGFNYSISPPKSPPLEVYRSAKICIGTQGRMSVPSNRSHHYRNLKDRYTNCTYVEGNLELTWIQDKDMDLSFLQHIREVTGYVLISHVDVQRILLPSLQVIRGRTLFRLNVHDDEFALMVTLSRMNNLELPALRDVLAGNVGIFNNYNLCHVKTINWDEIISGINSKYVYVYNYTQPERECPPCHSSCEAGCWGEGLHNCQKFSKINCSPQCHEGRCYGHEPRQCCHLSCAGGCTGPKKSDCLACKKFYDDGECKDECPSLVVYNPNSYLSERNPNGKYAYGATCVKTCPDHLLRDAGAGACVRSCPPDKEAVDGECVSCNGPCRKKCQGPPVNGIIHSGNIDNFRNCTIIEGSIAILETSFNGFQDVHPNYTFGARFAPMAPSKLEIFSTLKEITGFLNVQATHPNFTSLSYFRNLEIIGGREKADFFSSLYIVKTSLKELKLKSLNSIRSGSVTILENNDLCFAQSINWQKIMQKPMQEQVSNNNPQETCRKTGEVCSSQCSTDGCWGAEPSDCISCAKFRLADQCVPSCNATVGIYEDSPGICKQCSEQCEKTCHGPGPGNCAKCKNVSDGPFCVDVCPPMKYNVSGECKSCHTSCTDGCTGPKSTIGFSGCNSCQQAIVDENDSIEQCLGRDETCPRGYYYESVSPKESGPLKALAGKIVCRKCHQRCKLCTAYGFHTQVCQECAKYKKGEQCEDECPTDFYADEDLRECIPCADECRGCSGPGADNCIACRNYRIYPDDDAANEVNSSFICTIQCPTEHPHRIVTDDKEPYCSHHTQTPIYEENQRPAIVVGAITFVVILLVFVIIIGFSCIRYKNKEDTIKMAMQMTGYDDNEPLRPSNVKPNLSKFRTVKEEELRKGGVLGCGAFGTVFKGVWIPEAQNVKIPVAIKVLREGTGANTSKEFLDEAYIMASVEHPHLLKLLAVCLTSQLMLVTQLMPLGCLRDYVHNNRDKVGSKALLNWCTQIARGT</sequence>
<feature type="transmembrane region" description="Helical" evidence="16">
    <location>
        <begin position="853"/>
        <end position="877"/>
    </location>
</feature>
<evidence type="ECO:0000256" key="11">
    <source>
        <dbReference type="ARBA" id="ARBA00023137"/>
    </source>
</evidence>
<dbReference type="InterPro" id="IPR006212">
    <property type="entry name" value="Furin_repeat"/>
</dbReference>
<dbReference type="CDD" id="cd00064">
    <property type="entry name" value="FU"/>
    <property type="match status" value="4"/>
</dbReference>
<evidence type="ECO:0000313" key="18">
    <source>
        <dbReference type="EMBL" id="OXA64435.1"/>
    </source>
</evidence>
<name>A0A226F3R8_FOLCA</name>
<evidence type="ECO:0000256" key="2">
    <source>
        <dbReference type="ARBA" id="ARBA00011902"/>
    </source>
</evidence>
<evidence type="ECO:0000256" key="5">
    <source>
        <dbReference type="ARBA" id="ARBA00022692"/>
    </source>
</evidence>
<dbReference type="GO" id="GO:0009925">
    <property type="term" value="C:basal plasma membrane"/>
    <property type="evidence" value="ECO:0007669"/>
    <property type="project" value="TreeGrafter"/>
</dbReference>
<dbReference type="InterPro" id="IPR009030">
    <property type="entry name" value="Growth_fac_rcpt_cys_sf"/>
</dbReference>
<feature type="domain" description="Protein kinase" evidence="17">
    <location>
        <begin position="921"/>
        <end position="1034"/>
    </location>
</feature>
<dbReference type="InterPro" id="IPR006211">
    <property type="entry name" value="Furin-like_Cys-rich_dom"/>
</dbReference>
<keyword evidence="6 15" id="KW-0547">Nucleotide-binding</keyword>
<evidence type="ECO:0000256" key="14">
    <source>
        <dbReference type="ARBA" id="ARBA00051243"/>
    </source>
</evidence>
<dbReference type="FunFam" id="3.30.200.20:FF:000422">
    <property type="entry name" value="Receptor protein-tyrosine kinase"/>
    <property type="match status" value="1"/>
</dbReference>
<dbReference type="FunFam" id="2.10.220.10:FF:000001">
    <property type="entry name" value="Receptor protein-tyrosine kinase"/>
    <property type="match status" value="1"/>
</dbReference>
<keyword evidence="9 16" id="KW-1133">Transmembrane helix</keyword>
<dbReference type="InterPro" id="IPR001245">
    <property type="entry name" value="Ser-Thr/Tyr_kinase_cat_dom"/>
</dbReference>
<dbReference type="Pfam" id="PF01030">
    <property type="entry name" value="Recep_L_domain"/>
    <property type="match status" value="2"/>
</dbReference>
<dbReference type="Pfam" id="PF07714">
    <property type="entry name" value="PK_Tyr_Ser-Thr"/>
    <property type="match status" value="1"/>
</dbReference>
<evidence type="ECO:0000256" key="9">
    <source>
        <dbReference type="ARBA" id="ARBA00022989"/>
    </source>
</evidence>
<dbReference type="OMA" id="GHEYMNQ"/>
<evidence type="ECO:0000256" key="15">
    <source>
        <dbReference type="PROSITE-ProRule" id="PRU10141"/>
    </source>
</evidence>
<dbReference type="InterPro" id="IPR036941">
    <property type="entry name" value="Rcpt_L-dom_sf"/>
</dbReference>
<dbReference type="FunFam" id="2.10.220.10:FF:000024">
    <property type="entry name" value="Receptor protein-tyrosine kinase"/>
    <property type="match status" value="1"/>
</dbReference>
<dbReference type="OrthoDB" id="6219513at2759"/>
<keyword evidence="12 18" id="KW-0675">Receptor</keyword>
<feature type="binding site" evidence="15">
    <location>
        <position position="954"/>
    </location>
    <ligand>
        <name>ATP</name>
        <dbReference type="ChEBI" id="CHEBI:30616"/>
    </ligand>
</feature>
<dbReference type="SUPFAM" id="SSF57184">
    <property type="entry name" value="Growth factor receptor domain"/>
    <property type="match status" value="3"/>
</dbReference>
<dbReference type="InterPro" id="IPR000719">
    <property type="entry name" value="Prot_kinase_dom"/>
</dbReference>
<dbReference type="InterPro" id="IPR017441">
    <property type="entry name" value="Protein_kinase_ATP_BS"/>
</dbReference>
<accession>A0A226F3R8</accession>
<dbReference type="InterPro" id="IPR020635">
    <property type="entry name" value="Tyr_kinase_cat_dom"/>
</dbReference>
<evidence type="ECO:0000256" key="7">
    <source>
        <dbReference type="ARBA" id="ARBA00022777"/>
    </source>
</evidence>
<reference evidence="18 19" key="1">
    <citation type="submission" date="2015-12" db="EMBL/GenBank/DDBJ databases">
        <title>The genome of Folsomia candida.</title>
        <authorList>
            <person name="Faddeeva A."/>
            <person name="Derks M.F."/>
            <person name="Anvar Y."/>
            <person name="Smit S."/>
            <person name="Van Straalen N."/>
            <person name="Roelofs D."/>
        </authorList>
    </citation>
    <scope>NUCLEOTIDE SEQUENCE [LARGE SCALE GENOMIC DNA]</scope>
    <source>
        <strain evidence="18 19">VU population</strain>
        <tissue evidence="18">Whole body</tissue>
    </source>
</reference>
<keyword evidence="3" id="KW-0597">Phosphoprotein</keyword>